<dbReference type="SUPFAM" id="SSF110395">
    <property type="entry name" value="CutC-like"/>
    <property type="match status" value="1"/>
</dbReference>
<evidence type="ECO:0000256" key="2">
    <source>
        <dbReference type="ARBA" id="ARBA00019014"/>
    </source>
</evidence>
<dbReference type="OrthoDB" id="7392499at2759"/>
<dbReference type="PANTHER" id="PTHR12598">
    <property type="entry name" value="COPPER HOMEOSTASIS PROTEIN CUTC"/>
    <property type="match status" value="1"/>
</dbReference>
<accession>A0A8K0ST47</accession>
<dbReference type="GO" id="GO:0005507">
    <property type="term" value="F:copper ion binding"/>
    <property type="evidence" value="ECO:0007669"/>
    <property type="project" value="TreeGrafter"/>
</dbReference>
<dbReference type="InterPro" id="IPR005627">
    <property type="entry name" value="CutC-like"/>
</dbReference>
<dbReference type="InterPro" id="IPR036822">
    <property type="entry name" value="CutC-like_dom_sf"/>
</dbReference>
<reference evidence="3" key="1">
    <citation type="journal article" date="2021" name="Nat. Commun.">
        <title>Genetic determinants of endophytism in the Arabidopsis root mycobiome.</title>
        <authorList>
            <person name="Mesny F."/>
            <person name="Miyauchi S."/>
            <person name="Thiergart T."/>
            <person name="Pickel B."/>
            <person name="Atanasova L."/>
            <person name="Karlsson M."/>
            <person name="Huettel B."/>
            <person name="Barry K.W."/>
            <person name="Haridas S."/>
            <person name="Chen C."/>
            <person name="Bauer D."/>
            <person name="Andreopoulos W."/>
            <person name="Pangilinan J."/>
            <person name="LaButti K."/>
            <person name="Riley R."/>
            <person name="Lipzen A."/>
            <person name="Clum A."/>
            <person name="Drula E."/>
            <person name="Henrissat B."/>
            <person name="Kohler A."/>
            <person name="Grigoriev I.V."/>
            <person name="Martin F.M."/>
            <person name="Hacquard S."/>
        </authorList>
    </citation>
    <scope>NUCLEOTIDE SEQUENCE</scope>
    <source>
        <strain evidence="3">MPI-CAGE-CH-0235</strain>
    </source>
</reference>
<dbReference type="Pfam" id="PF03932">
    <property type="entry name" value="CutC"/>
    <property type="match status" value="1"/>
</dbReference>
<gene>
    <name evidence="3" type="ORF">B0I35DRAFT_409544</name>
</gene>
<evidence type="ECO:0000313" key="4">
    <source>
        <dbReference type="Proteomes" id="UP000813444"/>
    </source>
</evidence>
<keyword evidence="4" id="KW-1185">Reference proteome</keyword>
<protein>
    <recommendedName>
        <fullName evidence="2">Copper homeostasis protein cutC homolog</fullName>
    </recommendedName>
</protein>
<dbReference type="Proteomes" id="UP000813444">
    <property type="component" value="Unassembled WGS sequence"/>
</dbReference>
<comment type="similarity">
    <text evidence="1">Belongs to the CutC family.</text>
</comment>
<dbReference type="Gene3D" id="3.20.20.380">
    <property type="entry name" value="Copper homeostasis (CutC) domain"/>
    <property type="match status" value="1"/>
</dbReference>
<dbReference type="EMBL" id="JAGPNK010000007">
    <property type="protein sequence ID" value="KAH7318696.1"/>
    <property type="molecule type" value="Genomic_DNA"/>
</dbReference>
<sequence>MVPAPTPAEMRNCLLPLETAVFSGTSALQAQNLGADRVELNAPGSYPQGGTTPPLRDLLAVKHNLEIPIRIMIRPRGPPSDGSPDFIYSDVEFEQMRQAIRDFKAADVLNPIAGDGFVFGVLKYRDLDNIETPLERVTIDKERCKELIELARPLPCIFHRAFDTIAGSSRWEEGVEDLKDCGFEAVLTSGGQGNCADNMDRLEQMCRRIGKDLQLIVGGGLRPHNVESIASRLSTYLEVGVYLHTGAIRLHTDGRTPVSDHVDAELLGDTVAALGVAVPD</sequence>
<evidence type="ECO:0000256" key="1">
    <source>
        <dbReference type="ARBA" id="ARBA00007768"/>
    </source>
</evidence>
<evidence type="ECO:0000313" key="3">
    <source>
        <dbReference type="EMBL" id="KAH7318696.1"/>
    </source>
</evidence>
<proteinExistence type="inferred from homology"/>
<dbReference type="AlphaFoldDB" id="A0A8K0ST47"/>
<comment type="caution">
    <text evidence="3">The sequence shown here is derived from an EMBL/GenBank/DDBJ whole genome shotgun (WGS) entry which is preliminary data.</text>
</comment>
<dbReference type="PANTHER" id="PTHR12598:SF0">
    <property type="entry name" value="COPPER HOMEOSTASIS PROTEIN CUTC HOMOLOG"/>
    <property type="match status" value="1"/>
</dbReference>
<name>A0A8K0ST47_9HYPO</name>
<organism evidence="3 4">
    <name type="scientific">Stachybotrys elegans</name>
    <dbReference type="NCBI Taxonomy" id="80388"/>
    <lineage>
        <taxon>Eukaryota</taxon>
        <taxon>Fungi</taxon>
        <taxon>Dikarya</taxon>
        <taxon>Ascomycota</taxon>
        <taxon>Pezizomycotina</taxon>
        <taxon>Sordariomycetes</taxon>
        <taxon>Hypocreomycetidae</taxon>
        <taxon>Hypocreales</taxon>
        <taxon>Stachybotryaceae</taxon>
        <taxon>Stachybotrys</taxon>
    </lineage>
</organism>